<keyword evidence="3 6" id="KW-0812">Transmembrane</keyword>
<dbReference type="PANTHER" id="PTHR10057">
    <property type="entry name" value="PERIPHERAL-TYPE BENZODIAZEPINE RECEPTOR"/>
    <property type="match status" value="1"/>
</dbReference>
<proteinExistence type="inferred from homology"/>
<feature type="transmembrane region" description="Helical" evidence="6">
    <location>
        <begin position="63"/>
        <end position="84"/>
    </location>
</feature>
<evidence type="ECO:0000256" key="5">
    <source>
        <dbReference type="ARBA" id="ARBA00023136"/>
    </source>
</evidence>
<dbReference type="InterPro" id="IPR004307">
    <property type="entry name" value="TspO_MBR"/>
</dbReference>
<evidence type="ECO:0000256" key="3">
    <source>
        <dbReference type="ARBA" id="ARBA00022692"/>
    </source>
</evidence>
<keyword evidence="4 6" id="KW-1133">Transmembrane helix</keyword>
<reference evidence="7 8" key="1">
    <citation type="submission" date="2020-05" db="EMBL/GenBank/DDBJ databases">
        <title>Complete closed genome sequence of Defluviicoccus vanus.</title>
        <authorList>
            <person name="Bessarab I."/>
            <person name="Arumugam K."/>
            <person name="Maszenan A.M."/>
            <person name="Seviour R.J."/>
            <person name="Williams R.B."/>
        </authorList>
    </citation>
    <scope>NUCLEOTIDE SEQUENCE [LARGE SCALE GENOMIC DNA]</scope>
    <source>
        <strain evidence="7 8">Ben 114</strain>
    </source>
</reference>
<evidence type="ECO:0000256" key="6">
    <source>
        <dbReference type="SAM" id="Phobius"/>
    </source>
</evidence>
<evidence type="ECO:0000313" key="7">
    <source>
        <dbReference type="EMBL" id="QNT70444.1"/>
    </source>
</evidence>
<dbReference type="Pfam" id="PF03073">
    <property type="entry name" value="TspO_MBR"/>
    <property type="match status" value="1"/>
</dbReference>
<comment type="similarity">
    <text evidence="2">Belongs to the TspO/BZRP family.</text>
</comment>
<dbReference type="RefSeq" id="WP_190260923.1">
    <property type="nucleotide sequence ID" value="NZ_CP053923.1"/>
</dbReference>
<keyword evidence="5 6" id="KW-0472">Membrane</keyword>
<evidence type="ECO:0000313" key="8">
    <source>
        <dbReference type="Proteomes" id="UP000516369"/>
    </source>
</evidence>
<evidence type="ECO:0000256" key="2">
    <source>
        <dbReference type="ARBA" id="ARBA00007524"/>
    </source>
</evidence>
<dbReference type="FunFam" id="1.20.1260.100:FF:000001">
    <property type="entry name" value="translocator protein 2"/>
    <property type="match status" value="1"/>
</dbReference>
<feature type="transmembrane region" description="Helical" evidence="6">
    <location>
        <begin position="96"/>
        <end position="116"/>
    </location>
</feature>
<evidence type="ECO:0000256" key="4">
    <source>
        <dbReference type="ARBA" id="ARBA00022989"/>
    </source>
</evidence>
<name>A0A7H1N408_9PROT</name>
<dbReference type="Proteomes" id="UP000516369">
    <property type="component" value="Chromosome"/>
</dbReference>
<dbReference type="InterPro" id="IPR038330">
    <property type="entry name" value="TspO/MBR-related_sf"/>
</dbReference>
<feature type="transmembrane region" description="Helical" evidence="6">
    <location>
        <begin position="122"/>
        <end position="141"/>
    </location>
</feature>
<gene>
    <name evidence="7" type="ORF">HQ394_15300</name>
</gene>
<sequence length="174" mass="19388">MPDGGTPQRWPEADAPAARSPLVLLVLLAFCLGVSAIGGAITASSVDTWYPALNKPSFTPPNWIFAPVWTTLYVMMAVAAWRVWGQRRRADIRWASCWFCGQLVLNLMWTVAFFGLRNLSAALFVILLLVFAVVMTTIVFLRIDRLAGWLFVPYLGWVAFATLLMAGIWLLNLP</sequence>
<dbReference type="Gene3D" id="1.20.1260.100">
    <property type="entry name" value="TspO/MBR protein"/>
    <property type="match status" value="1"/>
</dbReference>
<accession>A0A7H1N408</accession>
<dbReference type="KEGG" id="dvn:HQ394_15300"/>
<protein>
    <submittedName>
        <fullName evidence="7">Tryptophan-rich sensory protein</fullName>
    </submittedName>
</protein>
<dbReference type="PANTHER" id="PTHR10057:SF0">
    <property type="entry name" value="TRANSLOCATOR PROTEIN"/>
    <property type="match status" value="1"/>
</dbReference>
<feature type="transmembrane region" description="Helical" evidence="6">
    <location>
        <begin position="21"/>
        <end position="43"/>
    </location>
</feature>
<dbReference type="GO" id="GO:0016020">
    <property type="term" value="C:membrane"/>
    <property type="evidence" value="ECO:0007669"/>
    <property type="project" value="UniProtKB-SubCell"/>
</dbReference>
<evidence type="ECO:0000256" key="1">
    <source>
        <dbReference type="ARBA" id="ARBA00004141"/>
    </source>
</evidence>
<keyword evidence="8" id="KW-1185">Reference proteome</keyword>
<dbReference type="PIRSF" id="PIRSF005859">
    <property type="entry name" value="PBR"/>
    <property type="match status" value="1"/>
</dbReference>
<dbReference type="CDD" id="cd15904">
    <property type="entry name" value="TSPO_MBR"/>
    <property type="match status" value="1"/>
</dbReference>
<comment type="subcellular location">
    <subcellularLocation>
        <location evidence="1">Membrane</location>
        <topology evidence="1">Multi-pass membrane protein</topology>
    </subcellularLocation>
</comment>
<dbReference type="AlphaFoldDB" id="A0A7H1N408"/>
<organism evidence="7 8">
    <name type="scientific">Defluviicoccus vanus</name>
    <dbReference type="NCBI Taxonomy" id="111831"/>
    <lineage>
        <taxon>Bacteria</taxon>
        <taxon>Pseudomonadati</taxon>
        <taxon>Pseudomonadota</taxon>
        <taxon>Alphaproteobacteria</taxon>
        <taxon>Rhodospirillales</taxon>
        <taxon>Rhodospirillaceae</taxon>
        <taxon>Defluviicoccus</taxon>
    </lineage>
</organism>
<dbReference type="GO" id="GO:0033013">
    <property type="term" value="P:tetrapyrrole metabolic process"/>
    <property type="evidence" value="ECO:0007669"/>
    <property type="project" value="UniProtKB-ARBA"/>
</dbReference>
<feature type="transmembrane region" description="Helical" evidence="6">
    <location>
        <begin position="148"/>
        <end position="171"/>
    </location>
</feature>
<dbReference type="EMBL" id="CP053923">
    <property type="protein sequence ID" value="QNT70444.1"/>
    <property type="molecule type" value="Genomic_DNA"/>
</dbReference>